<dbReference type="Proteomes" id="UP000068243">
    <property type="component" value="Unassembled WGS sequence"/>
</dbReference>
<dbReference type="OrthoDB" id="444127at2759"/>
<dbReference type="Gene3D" id="1.10.150.750">
    <property type="match status" value="1"/>
</dbReference>
<proteinExistence type="predicted"/>
<name>A0A100INU3_ASPNG</name>
<accession>A0A100INU3</accession>
<sequence length="266" mass="29612">MTDIKGSEKASALSDFRVLSFDCYGTLVDWESGFIKALQPLLSQLPDTHPLKSSTPEILSIFQKIKAQIFKAQPTLLYSQLLQQAYIALAQSLRGSTGDPDPSSTSLEAERFASSIQNWEAFPDTRDALQRLGRHFRLVILSNVDNVSFGRTLQGPLEGVNFDAVYTAEDIGSYKPDHRNFAYMFSRLHADFGVQEGEVLHVAQSLVNDHVPAKELGITSAWITRGKEGQKGMGGTLQDLRERVAFSWKFTDLNELATAVERERQG</sequence>
<dbReference type="VEuPathDB" id="FungiDB:ATCC64974_42660"/>
<organism evidence="2 3">
    <name type="scientific">Aspergillus niger</name>
    <dbReference type="NCBI Taxonomy" id="5061"/>
    <lineage>
        <taxon>Eukaryota</taxon>
        <taxon>Fungi</taxon>
        <taxon>Dikarya</taxon>
        <taxon>Ascomycota</taxon>
        <taxon>Pezizomycotina</taxon>
        <taxon>Eurotiomycetes</taxon>
        <taxon>Eurotiomycetidae</taxon>
        <taxon>Eurotiales</taxon>
        <taxon>Aspergillaceae</taxon>
        <taxon>Aspergillus</taxon>
        <taxon>Aspergillus subgen. Circumdati</taxon>
    </lineage>
</organism>
<dbReference type="AlphaFoldDB" id="A0A100INU3"/>
<dbReference type="InterPro" id="IPR036412">
    <property type="entry name" value="HAD-like_sf"/>
</dbReference>
<comment type="caution">
    <text evidence="2">The sequence shown here is derived from an EMBL/GenBank/DDBJ whole genome shotgun (WGS) entry which is preliminary data.</text>
</comment>
<dbReference type="Pfam" id="PF00702">
    <property type="entry name" value="Hydrolase"/>
    <property type="match status" value="1"/>
</dbReference>
<dbReference type="InterPro" id="IPR051540">
    <property type="entry name" value="S-2-haloacid_dehalogenase"/>
</dbReference>
<dbReference type="SFLD" id="SFLDS00003">
    <property type="entry name" value="Haloacid_Dehalogenase"/>
    <property type="match status" value="1"/>
</dbReference>
<dbReference type="VEuPathDB" id="FungiDB:An05g02220"/>
<protein>
    <submittedName>
        <fullName evidence="2">HAD-superfamily hydrolase</fullName>
    </submittedName>
</protein>
<dbReference type="PANTHER" id="PTHR43316:SF9">
    <property type="entry name" value="ACID DEHALOGENASE, PUTATIVE (AFU_ORTHOLOGUE AFUA_6G14460)-RELATED"/>
    <property type="match status" value="1"/>
</dbReference>
<dbReference type="GO" id="GO:0016787">
    <property type="term" value="F:hydrolase activity"/>
    <property type="evidence" value="ECO:0007669"/>
    <property type="project" value="UniProtKB-KW"/>
</dbReference>
<dbReference type="Gene3D" id="3.40.50.1000">
    <property type="entry name" value="HAD superfamily/HAD-like"/>
    <property type="match status" value="1"/>
</dbReference>
<dbReference type="EMBL" id="BCMY01000013">
    <property type="protein sequence ID" value="GAQ44638.1"/>
    <property type="molecule type" value="Genomic_DNA"/>
</dbReference>
<dbReference type="OMA" id="WIERGEE"/>
<dbReference type="InterPro" id="IPR023214">
    <property type="entry name" value="HAD_sf"/>
</dbReference>
<reference evidence="3" key="1">
    <citation type="journal article" date="2016" name="Genome Announc.">
        <title>Draft genome sequence of Aspergillus niger strain An76.</title>
        <authorList>
            <person name="Gong W."/>
            <person name="Cheng Z."/>
            <person name="Zhang H."/>
            <person name="Liu L."/>
            <person name="Gao P."/>
            <person name="Wang L."/>
        </authorList>
    </citation>
    <scope>NUCLEOTIDE SEQUENCE [LARGE SCALE GENOMIC DNA]</scope>
    <source>
        <strain evidence="3">An76</strain>
    </source>
</reference>
<keyword evidence="1 2" id="KW-0378">Hydrolase</keyword>
<dbReference type="PANTHER" id="PTHR43316">
    <property type="entry name" value="HYDROLASE, HALOACID DELAHOGENASE-RELATED"/>
    <property type="match status" value="1"/>
</dbReference>
<evidence type="ECO:0000256" key="1">
    <source>
        <dbReference type="ARBA" id="ARBA00022801"/>
    </source>
</evidence>
<dbReference type="VEuPathDB" id="FungiDB:M747DRAFT_248933"/>
<dbReference type="SUPFAM" id="SSF56784">
    <property type="entry name" value="HAD-like"/>
    <property type="match status" value="1"/>
</dbReference>
<dbReference type="SFLD" id="SFLDG01129">
    <property type="entry name" value="C1.5:_HAD__Beta-PGM__Phosphata"/>
    <property type="match status" value="1"/>
</dbReference>
<evidence type="ECO:0000313" key="3">
    <source>
        <dbReference type="Proteomes" id="UP000068243"/>
    </source>
</evidence>
<dbReference type="VEuPathDB" id="FungiDB:ASPNIDRAFT2_1156927"/>
<gene>
    <name evidence="2" type="ORF">ABL_07299</name>
</gene>
<evidence type="ECO:0000313" key="2">
    <source>
        <dbReference type="EMBL" id="GAQ44638.1"/>
    </source>
</evidence>